<keyword evidence="3" id="KW-1185">Reference proteome</keyword>
<dbReference type="EMBL" id="CP049257">
    <property type="protein sequence ID" value="QIG44959.1"/>
    <property type="molecule type" value="Genomic_DNA"/>
</dbReference>
<dbReference type="Proteomes" id="UP000502996">
    <property type="component" value="Chromosome"/>
</dbReference>
<dbReference type="KEGG" id="nano:G5V58_21250"/>
<reference evidence="2 3" key="1">
    <citation type="submission" date="2020-02" db="EMBL/GenBank/DDBJ databases">
        <title>Full genome sequence of Nocardioides sp. R-3366.</title>
        <authorList>
            <person name="Im W.-T."/>
        </authorList>
    </citation>
    <scope>NUCLEOTIDE SEQUENCE [LARGE SCALE GENOMIC DNA]</scope>
    <source>
        <strain evidence="2 3">R-3366</strain>
    </source>
</reference>
<dbReference type="RefSeq" id="WP_165237042.1">
    <property type="nucleotide sequence ID" value="NZ_CP049257.1"/>
</dbReference>
<accession>A0A6G6WIB3</accession>
<proteinExistence type="predicted"/>
<dbReference type="InterPro" id="IPR024775">
    <property type="entry name" value="DinB-like"/>
</dbReference>
<evidence type="ECO:0000313" key="3">
    <source>
        <dbReference type="Proteomes" id="UP000502996"/>
    </source>
</evidence>
<organism evidence="2 3">
    <name type="scientific">Nocardioides anomalus</name>
    <dbReference type="NCBI Taxonomy" id="2712223"/>
    <lineage>
        <taxon>Bacteria</taxon>
        <taxon>Bacillati</taxon>
        <taxon>Actinomycetota</taxon>
        <taxon>Actinomycetes</taxon>
        <taxon>Propionibacteriales</taxon>
        <taxon>Nocardioidaceae</taxon>
        <taxon>Nocardioides</taxon>
    </lineage>
</organism>
<dbReference type="Gene3D" id="1.20.120.450">
    <property type="entry name" value="dinb family like domain"/>
    <property type="match status" value="1"/>
</dbReference>
<feature type="domain" description="DinB-like" evidence="1">
    <location>
        <begin position="81"/>
        <end position="214"/>
    </location>
</feature>
<evidence type="ECO:0000313" key="2">
    <source>
        <dbReference type="EMBL" id="QIG44959.1"/>
    </source>
</evidence>
<evidence type="ECO:0000259" key="1">
    <source>
        <dbReference type="Pfam" id="PF12867"/>
    </source>
</evidence>
<dbReference type="SUPFAM" id="SSF109854">
    <property type="entry name" value="DinB/YfiT-like putative metalloenzymes"/>
    <property type="match status" value="1"/>
</dbReference>
<dbReference type="Pfam" id="PF12867">
    <property type="entry name" value="DinB_2"/>
    <property type="match status" value="1"/>
</dbReference>
<dbReference type="AlphaFoldDB" id="A0A6G6WIB3"/>
<sequence>MAEEFRERDLRGARFVESDLSGVVIRGSEVSGLAIDSPWLLDGDPVTVNGVDITGYVEGELNRRFPGRELWRATDPEGLREAWRAAVAAWDAVIGRAPEALVDEEVDGEWSFATTLRHLVHATDLWLGQSVLGWSREEFHPLGVGYGQVAEPAPYADVLAARASRVALVREFLADVTPEVLVEPRPQPHEPERTVTVCHCVQVVMEESWEHLRFAVRDLDALERA</sequence>
<protein>
    <submittedName>
        <fullName evidence="2">DinB family protein</fullName>
    </submittedName>
</protein>
<dbReference type="InterPro" id="IPR034660">
    <property type="entry name" value="DinB/YfiT-like"/>
</dbReference>
<gene>
    <name evidence="2" type="ORF">G5V58_21250</name>
</gene>
<name>A0A6G6WIB3_9ACTN</name>